<keyword evidence="3" id="KW-1185">Reference proteome</keyword>
<dbReference type="InterPro" id="IPR005180">
    <property type="entry name" value="DUF302"/>
</dbReference>
<feature type="domain" description="DUF302" evidence="1">
    <location>
        <begin position="71"/>
        <end position="124"/>
    </location>
</feature>
<proteinExistence type="predicted"/>
<dbReference type="OrthoDB" id="14730at2"/>
<evidence type="ECO:0000313" key="3">
    <source>
        <dbReference type="Proteomes" id="UP000295135"/>
    </source>
</evidence>
<protein>
    <submittedName>
        <fullName evidence="2">Uncharacterized protein (DUF302 family)</fullName>
    </submittedName>
</protein>
<comment type="caution">
    <text evidence="2">The sequence shown here is derived from an EMBL/GenBank/DDBJ whole genome shotgun (WGS) entry which is preliminary data.</text>
</comment>
<reference evidence="2 3" key="1">
    <citation type="submission" date="2019-03" db="EMBL/GenBank/DDBJ databases">
        <title>Genomic Encyclopedia of Type Strains, Phase IV (KMG-IV): sequencing the most valuable type-strain genomes for metagenomic binning, comparative biology and taxonomic classification.</title>
        <authorList>
            <person name="Goeker M."/>
        </authorList>
    </citation>
    <scope>NUCLEOTIDE SEQUENCE [LARGE SCALE GENOMIC DNA]</scope>
    <source>
        <strain evidence="2 3">DSM 103923</strain>
    </source>
</reference>
<dbReference type="PANTHER" id="PTHR38342:SF1">
    <property type="entry name" value="SLR5037 PROTEIN"/>
    <property type="match status" value="1"/>
</dbReference>
<dbReference type="InterPro" id="IPR035923">
    <property type="entry name" value="TT1751-like_sf"/>
</dbReference>
<sequence length="180" mass="19224">MGKLIGGFIAGVLFTMVLAYFMMPSLMFKEQVSPYGMEETIARIQHNIQKNPNGWSLSGLRDPAKAVQADGSNVLPVMMVEACSTKYSGPILKTDDRRFLSILMPCKVSVYKKNDGKVYIGTMNAGLMGKMFGPLVGEIMTHVAADQKTFLEFDPNMPAPQIILPKAPTGGGAGGGGGGC</sequence>
<organism evidence="2 3">
    <name type="scientific">Sulfuritortus calidifontis</name>
    <dbReference type="NCBI Taxonomy" id="1914471"/>
    <lineage>
        <taxon>Bacteria</taxon>
        <taxon>Pseudomonadati</taxon>
        <taxon>Pseudomonadota</taxon>
        <taxon>Betaproteobacteria</taxon>
        <taxon>Nitrosomonadales</taxon>
        <taxon>Thiobacillaceae</taxon>
        <taxon>Sulfuritortus</taxon>
    </lineage>
</organism>
<dbReference type="CDD" id="cd14797">
    <property type="entry name" value="DUF302"/>
    <property type="match status" value="1"/>
</dbReference>
<gene>
    <name evidence="2" type="ORF">EDC61_1252</name>
</gene>
<dbReference type="Gene3D" id="3.30.310.70">
    <property type="entry name" value="TT1751-like domain"/>
    <property type="match status" value="1"/>
</dbReference>
<evidence type="ECO:0000313" key="2">
    <source>
        <dbReference type="EMBL" id="TCS68601.1"/>
    </source>
</evidence>
<accession>A0A4R3JRL9</accession>
<dbReference type="Proteomes" id="UP000295135">
    <property type="component" value="Unassembled WGS sequence"/>
</dbReference>
<dbReference type="RefSeq" id="WP_126460807.1">
    <property type="nucleotide sequence ID" value="NZ_AP018721.1"/>
</dbReference>
<dbReference type="AlphaFoldDB" id="A0A4R3JRL9"/>
<dbReference type="PANTHER" id="PTHR38342">
    <property type="entry name" value="SLR5037 PROTEIN"/>
    <property type="match status" value="1"/>
</dbReference>
<dbReference type="Pfam" id="PF03625">
    <property type="entry name" value="DUF302"/>
    <property type="match status" value="1"/>
</dbReference>
<dbReference type="SUPFAM" id="SSF103247">
    <property type="entry name" value="TT1751-like"/>
    <property type="match status" value="1"/>
</dbReference>
<evidence type="ECO:0000259" key="1">
    <source>
        <dbReference type="Pfam" id="PF03625"/>
    </source>
</evidence>
<dbReference type="EMBL" id="SLZY01000025">
    <property type="protein sequence ID" value="TCS68601.1"/>
    <property type="molecule type" value="Genomic_DNA"/>
</dbReference>
<name>A0A4R3JRL9_9PROT</name>